<dbReference type="PANTHER" id="PTHR43424">
    <property type="entry name" value="LOCUS PUTATIVE PROTEIN 1-RELATED"/>
    <property type="match status" value="1"/>
</dbReference>
<dbReference type="GO" id="GO:0016020">
    <property type="term" value="C:membrane"/>
    <property type="evidence" value="ECO:0007669"/>
    <property type="project" value="UniProtKB-SubCell"/>
</dbReference>
<dbReference type="CDD" id="cd13128">
    <property type="entry name" value="MATE_Wzx_like"/>
    <property type="match status" value="1"/>
</dbReference>
<feature type="transmembrane region" description="Helical" evidence="5">
    <location>
        <begin position="342"/>
        <end position="367"/>
    </location>
</feature>
<name>A0A564WAU3_9PROT</name>
<proteinExistence type="predicted"/>
<evidence type="ECO:0000256" key="4">
    <source>
        <dbReference type="ARBA" id="ARBA00023136"/>
    </source>
</evidence>
<dbReference type="InterPro" id="IPR052556">
    <property type="entry name" value="PolySynth_Transporter"/>
</dbReference>
<dbReference type="Proteomes" id="UP000326641">
    <property type="component" value="Unassembled WGS sequence"/>
</dbReference>
<comment type="subcellular location">
    <subcellularLocation>
        <location evidence="1">Membrane</location>
        <topology evidence="1">Multi-pass membrane protein</topology>
    </subcellularLocation>
</comment>
<evidence type="ECO:0000313" key="7">
    <source>
        <dbReference type="Proteomes" id="UP000326641"/>
    </source>
</evidence>
<feature type="transmembrane region" description="Helical" evidence="5">
    <location>
        <begin position="96"/>
        <end position="120"/>
    </location>
</feature>
<feature type="transmembrane region" description="Helical" evidence="5">
    <location>
        <begin position="374"/>
        <end position="394"/>
    </location>
</feature>
<dbReference type="AlphaFoldDB" id="A0A564WAU3"/>
<feature type="transmembrane region" description="Helical" evidence="5">
    <location>
        <begin position="126"/>
        <end position="147"/>
    </location>
</feature>
<comment type="caution">
    <text evidence="6">The sequence shown here is derived from an EMBL/GenBank/DDBJ whole genome shotgun (WGS) entry which is preliminary data.</text>
</comment>
<sequence length="509" mass="53750">MTGAVPEYISADGPLSGVETRIVRNAAALMASQLTTWALALVLAVVLPRYLGPRAVGELQLATTVWTIVFSVVAFGSEMMLTKEIARRPQQAARRLCTVILLRLIFFVGGCLAVSLYIGAVTADSVQVSLFVILGMAQPLLLTANVLQAALQGFQRMQSIAVATVISKALYTLMALLAVIAGFNVKWVAVATVIGNAAHLCALTVCLFPVVRANWRWGFSIRTARWSIVASAPFLASALLVIAYQETSVIVIAMVLDAQAVGWFSVARTLTATLLFIPAILMTAVYPAAAKRHLEGAQVLPALAARSVKLMLLCAMPIALGVAVTAEPIVSLLYGDKFLPSGAVLMVLGLSLIATYQTIVLAFLLAAVDRQATWVTIQAVALPVKIFLDLALVWSCQNFLENGAVGAAISIAVSEAAIAVAGMRLLPKGTLSRADAGYGARVAFAALTMAAAVWLVRDTSLFLAVLAGVVVYIGMIAAMRAADPDDVALMKSVISRTAARASLRRRVSE</sequence>
<feature type="transmembrane region" description="Helical" evidence="5">
    <location>
        <begin position="438"/>
        <end position="456"/>
    </location>
</feature>
<keyword evidence="7" id="KW-1185">Reference proteome</keyword>
<feature type="transmembrane region" description="Helical" evidence="5">
    <location>
        <begin position="310"/>
        <end position="330"/>
    </location>
</feature>
<protein>
    <submittedName>
        <fullName evidence="6">Polysaccharide biosynthesis protein</fullName>
    </submittedName>
</protein>
<feature type="transmembrane region" description="Helical" evidence="5">
    <location>
        <begin position="406"/>
        <end position="426"/>
    </location>
</feature>
<feature type="transmembrane region" description="Helical" evidence="5">
    <location>
        <begin position="265"/>
        <end position="289"/>
    </location>
</feature>
<gene>
    <name evidence="6" type="ORF">DF3PA_100095</name>
</gene>
<dbReference type="EMBL" id="UXAT02000002">
    <property type="protein sequence ID" value="VUX45247.1"/>
    <property type="molecule type" value="Genomic_DNA"/>
</dbReference>
<evidence type="ECO:0000256" key="1">
    <source>
        <dbReference type="ARBA" id="ARBA00004141"/>
    </source>
</evidence>
<accession>A0A564WAU3</accession>
<dbReference type="InterPro" id="IPR002797">
    <property type="entry name" value="Polysacc_synth"/>
</dbReference>
<reference evidence="6" key="1">
    <citation type="submission" date="2018-11" db="EMBL/GenBank/DDBJ databases">
        <authorList>
            <person name="Onetto C."/>
        </authorList>
    </citation>
    <scope>NUCLEOTIDE SEQUENCE [LARGE SCALE GENOMIC DNA]</scope>
</reference>
<evidence type="ECO:0000256" key="3">
    <source>
        <dbReference type="ARBA" id="ARBA00022989"/>
    </source>
</evidence>
<evidence type="ECO:0000313" key="6">
    <source>
        <dbReference type="EMBL" id="VUX45247.1"/>
    </source>
</evidence>
<feature type="transmembrane region" description="Helical" evidence="5">
    <location>
        <begin position="462"/>
        <end position="482"/>
    </location>
</feature>
<keyword evidence="3 5" id="KW-1133">Transmembrane helix</keyword>
<evidence type="ECO:0000256" key="2">
    <source>
        <dbReference type="ARBA" id="ARBA00022692"/>
    </source>
</evidence>
<keyword evidence="4 5" id="KW-0472">Membrane</keyword>
<evidence type="ECO:0000256" key="5">
    <source>
        <dbReference type="SAM" id="Phobius"/>
    </source>
</evidence>
<dbReference type="PANTHER" id="PTHR43424:SF1">
    <property type="entry name" value="LOCUS PUTATIVE PROTEIN 1-RELATED"/>
    <property type="match status" value="1"/>
</dbReference>
<feature type="transmembrane region" description="Helical" evidence="5">
    <location>
        <begin position="223"/>
        <end position="245"/>
    </location>
</feature>
<feature type="transmembrane region" description="Helical" evidence="5">
    <location>
        <begin position="187"/>
        <end position="211"/>
    </location>
</feature>
<feature type="transmembrane region" description="Helical" evidence="5">
    <location>
        <begin position="159"/>
        <end position="181"/>
    </location>
</feature>
<feature type="transmembrane region" description="Helical" evidence="5">
    <location>
        <begin position="26"/>
        <end position="47"/>
    </location>
</feature>
<keyword evidence="2 5" id="KW-0812">Transmembrane</keyword>
<organism evidence="6 7">
    <name type="scientific">Candidatus Defluviicoccus seviourii</name>
    <dbReference type="NCBI Taxonomy" id="2565273"/>
    <lineage>
        <taxon>Bacteria</taxon>
        <taxon>Pseudomonadati</taxon>
        <taxon>Pseudomonadota</taxon>
        <taxon>Alphaproteobacteria</taxon>
        <taxon>Rhodospirillales</taxon>
        <taxon>Rhodospirillaceae</taxon>
        <taxon>Defluviicoccus</taxon>
    </lineage>
</organism>
<dbReference type="Pfam" id="PF01943">
    <property type="entry name" value="Polysacc_synt"/>
    <property type="match status" value="1"/>
</dbReference>
<feature type="transmembrane region" description="Helical" evidence="5">
    <location>
        <begin position="59"/>
        <end position="76"/>
    </location>
</feature>